<organism evidence="2">
    <name type="scientific">marine metagenome</name>
    <dbReference type="NCBI Taxonomy" id="408172"/>
    <lineage>
        <taxon>unclassified sequences</taxon>
        <taxon>metagenomes</taxon>
        <taxon>ecological metagenomes</taxon>
    </lineage>
</organism>
<dbReference type="EMBL" id="UINC01130826">
    <property type="protein sequence ID" value="SVD12139.1"/>
    <property type="molecule type" value="Genomic_DNA"/>
</dbReference>
<gene>
    <name evidence="2" type="ORF">METZ01_LOCUS364993</name>
</gene>
<name>A0A382SQE0_9ZZZZ</name>
<reference evidence="2" key="1">
    <citation type="submission" date="2018-05" db="EMBL/GenBank/DDBJ databases">
        <authorList>
            <person name="Lanie J.A."/>
            <person name="Ng W.-L."/>
            <person name="Kazmierczak K.M."/>
            <person name="Andrzejewski T.M."/>
            <person name="Davidsen T.M."/>
            <person name="Wayne K.J."/>
            <person name="Tettelin H."/>
            <person name="Glass J.I."/>
            <person name="Rusch D."/>
            <person name="Podicherti R."/>
            <person name="Tsui H.-C.T."/>
            <person name="Winkler M.E."/>
        </authorList>
    </citation>
    <scope>NUCLEOTIDE SEQUENCE</scope>
</reference>
<dbReference type="NCBIfam" id="TIGR04183">
    <property type="entry name" value="Por_Secre_tail"/>
    <property type="match status" value="1"/>
</dbReference>
<dbReference type="Pfam" id="PF18962">
    <property type="entry name" value="Por_Secre_tail"/>
    <property type="match status" value="1"/>
</dbReference>
<evidence type="ECO:0000259" key="1">
    <source>
        <dbReference type="Pfam" id="PF18962"/>
    </source>
</evidence>
<protein>
    <recommendedName>
        <fullName evidence="1">Secretion system C-terminal sorting domain-containing protein</fullName>
    </recommendedName>
</protein>
<dbReference type="InterPro" id="IPR026444">
    <property type="entry name" value="Secre_tail"/>
</dbReference>
<feature type="domain" description="Secretion system C-terminal sorting" evidence="1">
    <location>
        <begin position="150"/>
        <end position="215"/>
    </location>
</feature>
<accession>A0A382SQE0</accession>
<evidence type="ECO:0000313" key="2">
    <source>
        <dbReference type="EMBL" id="SVD12139.1"/>
    </source>
</evidence>
<dbReference type="Gene3D" id="2.60.40.4070">
    <property type="match status" value="1"/>
</dbReference>
<proteinExistence type="predicted"/>
<sequence length="234" mass="26168">MRLLSCISFLSLVLALDPGWVDIPGDYQFTASMTAIVYINGGVMGDTEDILAAFDASENVRGISTMVDGLGSYDGQILHAITIRSNAVGDIISFRYYDASADIVYDLPESYTFVNNDLVGNLMTPYNLNPGEMVINDGLLPLDYVLEQNYPNPFNPKTFINYAVTELSNVSLRIYDIKGQFISELLNNIHMPGKYKTVWDSGHLATGIYFLEMNVYSRNDQLIFTGINKMMYLK</sequence>
<dbReference type="AlphaFoldDB" id="A0A382SQE0"/>